<protein>
    <submittedName>
        <fullName evidence="1">Uncharacterized protein</fullName>
    </submittedName>
</protein>
<evidence type="ECO:0000313" key="1">
    <source>
        <dbReference type="EMBL" id="KAG2426127.1"/>
    </source>
</evidence>
<dbReference type="Proteomes" id="UP000613740">
    <property type="component" value="Unassembled WGS sequence"/>
</dbReference>
<name>A0A835SF81_9CHLO</name>
<gene>
    <name evidence="1" type="ORF">HYH02_014842</name>
</gene>
<comment type="caution">
    <text evidence="1">The sequence shown here is derived from an EMBL/GenBank/DDBJ whole genome shotgun (WGS) entry which is preliminary data.</text>
</comment>
<proteinExistence type="predicted"/>
<accession>A0A835SF81</accession>
<keyword evidence="2" id="KW-1185">Reference proteome</keyword>
<dbReference type="EMBL" id="JAEHOD010000108">
    <property type="protein sequence ID" value="KAG2426127.1"/>
    <property type="molecule type" value="Genomic_DNA"/>
</dbReference>
<sequence length="98" mass="10158">MHTVRSLTVGAGGELGLSRLLFSQSTIVDVSTPSATRPLQAAGAAVVRWFGSGEPGVGAAALVMYGHELTGFSTISTRDTVEPESYLSVCCDDLQLVS</sequence>
<reference evidence="1" key="1">
    <citation type="journal article" date="2020" name="bioRxiv">
        <title>Comparative genomics of Chlamydomonas.</title>
        <authorList>
            <person name="Craig R.J."/>
            <person name="Hasan A.R."/>
            <person name="Ness R.W."/>
            <person name="Keightley P.D."/>
        </authorList>
    </citation>
    <scope>NUCLEOTIDE SEQUENCE</scope>
    <source>
        <strain evidence="1">CCAP 11/173</strain>
    </source>
</reference>
<evidence type="ECO:0000313" key="2">
    <source>
        <dbReference type="Proteomes" id="UP000613740"/>
    </source>
</evidence>
<dbReference type="AlphaFoldDB" id="A0A835SF81"/>
<organism evidence="1 2">
    <name type="scientific">Chlamydomonas schloesseri</name>
    <dbReference type="NCBI Taxonomy" id="2026947"/>
    <lineage>
        <taxon>Eukaryota</taxon>
        <taxon>Viridiplantae</taxon>
        <taxon>Chlorophyta</taxon>
        <taxon>core chlorophytes</taxon>
        <taxon>Chlorophyceae</taxon>
        <taxon>CS clade</taxon>
        <taxon>Chlamydomonadales</taxon>
        <taxon>Chlamydomonadaceae</taxon>
        <taxon>Chlamydomonas</taxon>
    </lineage>
</organism>